<reference evidence="2" key="1">
    <citation type="submission" date="2024-01" db="EMBL/GenBank/DDBJ databases">
        <title>First draft genome sequence data of TA4-1, the type strain of Gram-positive actinobacterium Streptomyces chiangmaiensis.</title>
        <authorList>
            <person name="Yasawong M."/>
            <person name="Nantapong N."/>
        </authorList>
    </citation>
    <scope>NUCLEOTIDE SEQUENCE</scope>
    <source>
        <strain evidence="2">TA4-1</strain>
    </source>
</reference>
<sequence>MWTGSRLALVHIGDSRAYLLRDGELFRITHDHTVVQSMIDEGRLSNGPWRPRRHGLPHSWRPGQGPPPRSSARRARGTAWAWRI</sequence>
<dbReference type="EMBL" id="JAYWVC010000038">
    <property type="protein sequence ID" value="MED7823199.1"/>
    <property type="molecule type" value="Genomic_DNA"/>
</dbReference>
<organism evidence="2 3">
    <name type="scientific">Streptomyces chiangmaiensis</name>
    <dbReference type="NCBI Taxonomy" id="766497"/>
    <lineage>
        <taxon>Bacteria</taxon>
        <taxon>Bacillati</taxon>
        <taxon>Actinomycetota</taxon>
        <taxon>Actinomycetes</taxon>
        <taxon>Kitasatosporales</taxon>
        <taxon>Streptomycetaceae</taxon>
        <taxon>Streptomyces</taxon>
    </lineage>
</organism>
<gene>
    <name evidence="2" type="ORF">VXC91_14690</name>
</gene>
<proteinExistence type="predicted"/>
<dbReference type="InterPro" id="IPR036457">
    <property type="entry name" value="PPM-type-like_dom_sf"/>
</dbReference>
<evidence type="ECO:0000256" key="1">
    <source>
        <dbReference type="SAM" id="MobiDB-lite"/>
    </source>
</evidence>
<dbReference type="SUPFAM" id="SSF81606">
    <property type="entry name" value="PP2C-like"/>
    <property type="match status" value="1"/>
</dbReference>
<evidence type="ECO:0000313" key="3">
    <source>
        <dbReference type="Proteomes" id="UP001333996"/>
    </source>
</evidence>
<dbReference type="Proteomes" id="UP001333996">
    <property type="component" value="Unassembled WGS sequence"/>
</dbReference>
<comment type="caution">
    <text evidence="2">The sequence shown here is derived from an EMBL/GenBank/DDBJ whole genome shotgun (WGS) entry which is preliminary data.</text>
</comment>
<protein>
    <recommendedName>
        <fullName evidence="4">PPM-type phosphatase domain-containing protein</fullName>
    </recommendedName>
</protein>
<accession>A0ABU7FGG6</accession>
<feature type="region of interest" description="Disordered" evidence="1">
    <location>
        <begin position="42"/>
        <end position="84"/>
    </location>
</feature>
<keyword evidence="3" id="KW-1185">Reference proteome</keyword>
<dbReference type="Gene3D" id="3.60.40.10">
    <property type="entry name" value="PPM-type phosphatase domain"/>
    <property type="match status" value="1"/>
</dbReference>
<name>A0ABU7FGG6_9ACTN</name>
<evidence type="ECO:0008006" key="4">
    <source>
        <dbReference type="Google" id="ProtNLM"/>
    </source>
</evidence>
<evidence type="ECO:0000313" key="2">
    <source>
        <dbReference type="EMBL" id="MED7823199.1"/>
    </source>
</evidence>